<evidence type="ECO:0000313" key="2">
    <source>
        <dbReference type="Proteomes" id="UP001279410"/>
    </source>
</evidence>
<sequence>MRSDVEYSPVGEGLGMRDFWLYVWLRRGGCDSGSCHRHGPDPHHLPALQTWNQSVFLASSVYVCRILPVYDRRHPPLLGRGISLLLQISERLLPAYVHLHDLPCHAPPLPNRSCTTPTRGLVVHCWPQTMVLAMFRINSRPRERGGLVGLPGCPSFPALVVMNQTNAYLPRKKLTS</sequence>
<protein>
    <submittedName>
        <fullName evidence="1">Cytochrome b561 domain-containing protein 1</fullName>
    </submittedName>
</protein>
<dbReference type="Proteomes" id="UP001279410">
    <property type="component" value="Unassembled WGS sequence"/>
</dbReference>
<proteinExistence type="predicted"/>
<organism evidence="1 2">
    <name type="scientific">Lates japonicus</name>
    <name type="common">Japanese lates</name>
    <dbReference type="NCBI Taxonomy" id="270547"/>
    <lineage>
        <taxon>Eukaryota</taxon>
        <taxon>Metazoa</taxon>
        <taxon>Chordata</taxon>
        <taxon>Craniata</taxon>
        <taxon>Vertebrata</taxon>
        <taxon>Euteleostomi</taxon>
        <taxon>Actinopterygii</taxon>
        <taxon>Neopterygii</taxon>
        <taxon>Teleostei</taxon>
        <taxon>Neoteleostei</taxon>
        <taxon>Acanthomorphata</taxon>
        <taxon>Carangaria</taxon>
        <taxon>Carangaria incertae sedis</taxon>
        <taxon>Centropomidae</taxon>
        <taxon>Lates</taxon>
    </lineage>
</organism>
<name>A0AAD3NQY1_LATJO</name>
<evidence type="ECO:0000313" key="1">
    <source>
        <dbReference type="EMBL" id="GLD75394.1"/>
    </source>
</evidence>
<dbReference type="AlphaFoldDB" id="A0AAD3NQY1"/>
<comment type="caution">
    <text evidence="1">The sequence shown here is derived from an EMBL/GenBank/DDBJ whole genome shotgun (WGS) entry which is preliminary data.</text>
</comment>
<accession>A0AAD3NQY1</accession>
<dbReference type="EMBL" id="BRZM01002928">
    <property type="protein sequence ID" value="GLD75394.1"/>
    <property type="molecule type" value="Genomic_DNA"/>
</dbReference>
<reference evidence="1" key="1">
    <citation type="submission" date="2022-08" db="EMBL/GenBank/DDBJ databases">
        <title>Genome sequencing of akame (Lates japonicus).</title>
        <authorList>
            <person name="Hashiguchi Y."/>
            <person name="Takahashi H."/>
        </authorList>
    </citation>
    <scope>NUCLEOTIDE SEQUENCE</scope>
    <source>
        <strain evidence="1">Kochi</strain>
    </source>
</reference>
<keyword evidence="2" id="KW-1185">Reference proteome</keyword>
<gene>
    <name evidence="1" type="ORF">AKAME5_002672800</name>
</gene>